<dbReference type="EMBL" id="JASEJX010000025">
    <property type="protein sequence ID" value="KAK4511963.1"/>
    <property type="molecule type" value="Genomic_DNA"/>
</dbReference>
<evidence type="ECO:0000313" key="2">
    <source>
        <dbReference type="EMBL" id="KAK4511963.1"/>
    </source>
</evidence>
<feature type="region of interest" description="Disordered" evidence="1">
    <location>
        <begin position="160"/>
        <end position="180"/>
    </location>
</feature>
<organism evidence="2 3">
    <name type="scientific">Mucor velutinosus</name>
    <dbReference type="NCBI Taxonomy" id="708070"/>
    <lineage>
        <taxon>Eukaryota</taxon>
        <taxon>Fungi</taxon>
        <taxon>Fungi incertae sedis</taxon>
        <taxon>Mucoromycota</taxon>
        <taxon>Mucoromycotina</taxon>
        <taxon>Mucoromycetes</taxon>
        <taxon>Mucorales</taxon>
        <taxon>Mucorineae</taxon>
        <taxon>Mucoraceae</taxon>
        <taxon>Mucor</taxon>
    </lineage>
</organism>
<sequence length="519" mass="59352">MDTNSKQPYSIFPPDIWEVIVPNLNRKDTYTLASTSKSMWEHIRHIPLDSTWDVETTQLVNASFMLANTRHVHVLINDTFEYYSNLRQYLGRFYQLESVAFSCEKITLRAGIAKRLLQCLPMKRQYHKLVVYVQQGDRSYFKEAISHSCKNRVNLRSIDEDEDNEEVEEEARRRMRTPSPVREDVAELRGKIQDIKSTFGAIGTHSKSIIPTALKNILQKHEFADAEEILNIAETPKSKAEADAFVALVGGRFVESIAMSSNGSWAFITQVEAYLRGRKEIDDCANNTITIEHPSKPKFVVEHKREYQNQWLEAKIYFKNFEFLVTACLCGNYNDHDFDAFLGASLGNRLALNDYWRVCVPLASTPVVRQSRLLRNFTKRASGFDWHLKSQRFYDNGFSTACALSLHALDGIDSIVAIGSLLLNWKVSNQEDKQKLKSILFNGKELSNMDENAISGSVERVRGSTLAKGKKLAVEIALLILKNEVIKDTDYVEMFKALISSRLKTLNSQAIRQKRYLLP</sequence>
<protein>
    <submittedName>
        <fullName evidence="2">Uncharacterized protein</fullName>
    </submittedName>
</protein>
<comment type="caution">
    <text evidence="2">The sequence shown here is derived from an EMBL/GenBank/DDBJ whole genome shotgun (WGS) entry which is preliminary data.</text>
</comment>
<evidence type="ECO:0000313" key="3">
    <source>
        <dbReference type="Proteomes" id="UP001304243"/>
    </source>
</evidence>
<evidence type="ECO:0000256" key="1">
    <source>
        <dbReference type="SAM" id="MobiDB-lite"/>
    </source>
</evidence>
<proteinExistence type="predicted"/>
<name>A0AAN7D835_9FUNG</name>
<gene>
    <name evidence="2" type="ORF">ATC70_003962</name>
</gene>
<dbReference type="AlphaFoldDB" id="A0AAN7D835"/>
<accession>A0AAN7D835</accession>
<keyword evidence="3" id="KW-1185">Reference proteome</keyword>
<reference evidence="2 3" key="1">
    <citation type="submission" date="2022-11" db="EMBL/GenBank/DDBJ databases">
        <title>Mucor velutinosus strain NIH1002 WGS.</title>
        <authorList>
            <person name="Subramanian P."/>
            <person name="Mullikin J.C."/>
            <person name="Segre J.A."/>
            <person name="Zelazny A.M."/>
        </authorList>
    </citation>
    <scope>NUCLEOTIDE SEQUENCE [LARGE SCALE GENOMIC DNA]</scope>
    <source>
        <strain evidence="2 3">NIH1002</strain>
    </source>
</reference>
<feature type="compositionally biased region" description="Acidic residues" evidence="1">
    <location>
        <begin position="160"/>
        <end position="169"/>
    </location>
</feature>
<dbReference type="RefSeq" id="XP_064678629.1">
    <property type="nucleotide sequence ID" value="XM_064823317.1"/>
</dbReference>
<dbReference type="Proteomes" id="UP001304243">
    <property type="component" value="Unassembled WGS sequence"/>
</dbReference>
<dbReference type="GeneID" id="89947664"/>